<keyword evidence="3" id="KW-1185">Reference proteome</keyword>
<evidence type="ECO:0000256" key="1">
    <source>
        <dbReference type="SAM" id="MobiDB-lite"/>
    </source>
</evidence>
<feature type="region of interest" description="Disordered" evidence="1">
    <location>
        <begin position="1"/>
        <end position="40"/>
    </location>
</feature>
<evidence type="ECO:0000313" key="3">
    <source>
        <dbReference type="Proteomes" id="UP000256964"/>
    </source>
</evidence>
<dbReference type="AlphaFoldDB" id="A0A371DA51"/>
<evidence type="ECO:0000313" key="2">
    <source>
        <dbReference type="EMBL" id="RDX49400.1"/>
    </source>
</evidence>
<proteinExistence type="predicted"/>
<protein>
    <submittedName>
        <fullName evidence="2">Uncharacterized protein</fullName>
    </submittedName>
</protein>
<name>A0A371DA51_9APHY</name>
<dbReference type="EMBL" id="KZ857405">
    <property type="protein sequence ID" value="RDX49400.1"/>
    <property type="molecule type" value="Genomic_DNA"/>
</dbReference>
<dbReference type="Proteomes" id="UP000256964">
    <property type="component" value="Unassembled WGS sequence"/>
</dbReference>
<gene>
    <name evidence="2" type="ORF">OH76DRAFT_528139</name>
</gene>
<accession>A0A371DA51</accession>
<sequence length="55" mass="6464">MSAARSINVRGERKNRPQSSLHLGHGAPWKRHKPLPRPMYRLLPARLRKLDSRLR</sequence>
<organism evidence="2 3">
    <name type="scientific">Lentinus brumalis</name>
    <dbReference type="NCBI Taxonomy" id="2498619"/>
    <lineage>
        <taxon>Eukaryota</taxon>
        <taxon>Fungi</taxon>
        <taxon>Dikarya</taxon>
        <taxon>Basidiomycota</taxon>
        <taxon>Agaricomycotina</taxon>
        <taxon>Agaricomycetes</taxon>
        <taxon>Polyporales</taxon>
        <taxon>Polyporaceae</taxon>
        <taxon>Lentinus</taxon>
    </lineage>
</organism>
<reference evidence="2 3" key="1">
    <citation type="journal article" date="2018" name="Biotechnol. Biofuels">
        <title>Integrative visual omics of the white-rot fungus Polyporus brumalis exposes the biotechnological potential of its oxidative enzymes for delignifying raw plant biomass.</title>
        <authorList>
            <person name="Miyauchi S."/>
            <person name="Rancon A."/>
            <person name="Drula E."/>
            <person name="Hage H."/>
            <person name="Chaduli D."/>
            <person name="Favel A."/>
            <person name="Grisel S."/>
            <person name="Henrissat B."/>
            <person name="Herpoel-Gimbert I."/>
            <person name="Ruiz-Duenas F.J."/>
            <person name="Chevret D."/>
            <person name="Hainaut M."/>
            <person name="Lin J."/>
            <person name="Wang M."/>
            <person name="Pangilinan J."/>
            <person name="Lipzen A."/>
            <person name="Lesage-Meessen L."/>
            <person name="Navarro D."/>
            <person name="Riley R."/>
            <person name="Grigoriev I.V."/>
            <person name="Zhou S."/>
            <person name="Raouche S."/>
            <person name="Rosso M.N."/>
        </authorList>
    </citation>
    <scope>NUCLEOTIDE SEQUENCE [LARGE SCALE GENOMIC DNA]</scope>
    <source>
        <strain evidence="2 3">BRFM 1820</strain>
    </source>
</reference>